<comment type="caution">
    <text evidence="4">The sequence shown here is derived from an EMBL/GenBank/DDBJ whole genome shotgun (WGS) entry which is preliminary data.</text>
</comment>
<dbReference type="GO" id="GO:0008716">
    <property type="term" value="F:D-alanine-D-alanine ligase activity"/>
    <property type="evidence" value="ECO:0007669"/>
    <property type="project" value="InterPro"/>
</dbReference>
<sequence>MQEIKSKKDSVKKRVGVLRGGTGEHYHSSLRKGGDIISHISENLADKYKTIDILIDKEGVWHLNGIPISPADLIHKVDLVWDTTHPSAGIILDNFSIPNIGSGSFLGNNVDLIRKHVKSIGLNMPRQIVSPKTARAVFEKFGAPWIVGDELVKTFAELIELIENNENILVEEFIAGKVASVHSLPHFRGQDFYTFPVVNVFGILSGEEKEKLTNLTKDLHKHIGGEHYLKSNFVLNKRGKIYLLELDSTPNLKSYSHFAQACESVGAKMHQVVEHILEKAL</sequence>
<feature type="domain" description="ATP-grasp" evidence="3">
    <location>
        <begin position="204"/>
        <end position="278"/>
    </location>
</feature>
<evidence type="ECO:0000313" key="5">
    <source>
        <dbReference type="Proteomes" id="UP000178104"/>
    </source>
</evidence>
<dbReference type="GO" id="GO:0046872">
    <property type="term" value="F:metal ion binding"/>
    <property type="evidence" value="ECO:0007669"/>
    <property type="project" value="InterPro"/>
</dbReference>
<name>A0A1F6XNW4_9BACT</name>
<keyword evidence="1" id="KW-0436">Ligase</keyword>
<evidence type="ECO:0000256" key="1">
    <source>
        <dbReference type="ARBA" id="ARBA00022598"/>
    </source>
</evidence>
<organism evidence="4 5">
    <name type="scientific">Candidatus Nomurabacteria bacterium RIFCSPLOWO2_01_FULL_42_17</name>
    <dbReference type="NCBI Taxonomy" id="1801780"/>
    <lineage>
        <taxon>Bacteria</taxon>
        <taxon>Candidatus Nomuraibacteriota</taxon>
    </lineage>
</organism>
<evidence type="ECO:0000256" key="2">
    <source>
        <dbReference type="PROSITE-ProRule" id="PRU00409"/>
    </source>
</evidence>
<proteinExistence type="predicted"/>
<accession>A0A1F6XNW4</accession>
<dbReference type="AlphaFoldDB" id="A0A1F6XNW4"/>
<keyword evidence="2" id="KW-0067">ATP-binding</keyword>
<gene>
    <name evidence="4" type="ORF">A2917_01145</name>
</gene>
<dbReference type="STRING" id="1801780.A2917_01145"/>
<dbReference type="GO" id="GO:0005524">
    <property type="term" value="F:ATP binding"/>
    <property type="evidence" value="ECO:0007669"/>
    <property type="project" value="UniProtKB-UniRule"/>
</dbReference>
<reference evidence="4 5" key="1">
    <citation type="journal article" date="2016" name="Nat. Commun.">
        <title>Thousands of microbial genomes shed light on interconnected biogeochemical processes in an aquifer system.</title>
        <authorList>
            <person name="Anantharaman K."/>
            <person name="Brown C.T."/>
            <person name="Hug L.A."/>
            <person name="Sharon I."/>
            <person name="Castelle C.J."/>
            <person name="Probst A.J."/>
            <person name="Thomas B.C."/>
            <person name="Singh A."/>
            <person name="Wilkins M.J."/>
            <person name="Karaoz U."/>
            <person name="Brodie E.L."/>
            <person name="Williams K.H."/>
            <person name="Hubbard S.S."/>
            <person name="Banfield J.F."/>
        </authorList>
    </citation>
    <scope>NUCLEOTIDE SEQUENCE [LARGE SCALE GENOMIC DNA]</scope>
</reference>
<evidence type="ECO:0000313" key="4">
    <source>
        <dbReference type="EMBL" id="OGI95836.1"/>
    </source>
</evidence>
<dbReference type="SUPFAM" id="SSF56059">
    <property type="entry name" value="Glutathione synthetase ATP-binding domain-like"/>
    <property type="match status" value="1"/>
</dbReference>
<protein>
    <recommendedName>
        <fullName evidence="3">ATP-grasp domain-containing protein</fullName>
    </recommendedName>
</protein>
<evidence type="ECO:0000259" key="3">
    <source>
        <dbReference type="PROSITE" id="PS50975"/>
    </source>
</evidence>
<keyword evidence="2" id="KW-0547">Nucleotide-binding</keyword>
<dbReference type="Gene3D" id="3.40.50.20">
    <property type="match status" value="1"/>
</dbReference>
<dbReference type="Pfam" id="PF07478">
    <property type="entry name" value="Dala_Dala_lig_C"/>
    <property type="match status" value="1"/>
</dbReference>
<dbReference type="Gene3D" id="3.30.470.20">
    <property type="entry name" value="ATP-grasp fold, B domain"/>
    <property type="match status" value="1"/>
</dbReference>
<dbReference type="InterPro" id="IPR011761">
    <property type="entry name" value="ATP-grasp"/>
</dbReference>
<dbReference type="Proteomes" id="UP000178104">
    <property type="component" value="Unassembled WGS sequence"/>
</dbReference>
<dbReference type="PROSITE" id="PS50975">
    <property type="entry name" value="ATP_GRASP"/>
    <property type="match status" value="1"/>
</dbReference>
<dbReference type="EMBL" id="MFVE01000001">
    <property type="protein sequence ID" value="OGI95836.1"/>
    <property type="molecule type" value="Genomic_DNA"/>
</dbReference>
<dbReference type="InterPro" id="IPR011095">
    <property type="entry name" value="Dala_Dala_lig_C"/>
</dbReference>